<gene>
    <name evidence="1" type="ORF">LOD99_4295</name>
</gene>
<dbReference type="Proteomes" id="UP001165289">
    <property type="component" value="Unassembled WGS sequence"/>
</dbReference>
<dbReference type="EMBL" id="JAKMXF010000297">
    <property type="protein sequence ID" value="KAI6652909.1"/>
    <property type="molecule type" value="Genomic_DNA"/>
</dbReference>
<reference evidence="1 2" key="1">
    <citation type="journal article" date="2023" name="BMC Biol.">
        <title>The compact genome of the sponge Oopsacas minuta (Hexactinellida) is lacking key metazoan core genes.</title>
        <authorList>
            <person name="Santini S."/>
            <person name="Schenkelaars Q."/>
            <person name="Jourda C."/>
            <person name="Duchesne M."/>
            <person name="Belahbib H."/>
            <person name="Rocher C."/>
            <person name="Selva M."/>
            <person name="Riesgo A."/>
            <person name="Vervoort M."/>
            <person name="Leys S.P."/>
            <person name="Kodjabachian L."/>
            <person name="Le Bivic A."/>
            <person name="Borchiellini C."/>
            <person name="Claverie J.M."/>
            <person name="Renard E."/>
        </authorList>
    </citation>
    <scope>NUCLEOTIDE SEQUENCE [LARGE SCALE GENOMIC DNA]</scope>
    <source>
        <strain evidence="1">SPO-2</strain>
    </source>
</reference>
<dbReference type="SUPFAM" id="SSF50729">
    <property type="entry name" value="PH domain-like"/>
    <property type="match status" value="1"/>
</dbReference>
<evidence type="ECO:0000313" key="2">
    <source>
        <dbReference type="Proteomes" id="UP001165289"/>
    </source>
</evidence>
<protein>
    <recommendedName>
        <fullName evidence="3">PH domain-containing protein</fullName>
    </recommendedName>
</protein>
<name>A0AAV7JWN1_9METZ</name>
<dbReference type="Gene3D" id="2.30.29.30">
    <property type="entry name" value="Pleckstrin-homology domain (PH domain)/Phosphotyrosine-binding domain (PTB)"/>
    <property type="match status" value="1"/>
</dbReference>
<keyword evidence="2" id="KW-1185">Reference proteome</keyword>
<sequence length="392" mass="45437">MLRYLSERLSDQNLSGSGILDVMVNTLSETVKYIQSSSESNLSKKDNSIKYQLLQIIENLQAQLSNIASIEVSYFPNKTKTDESNDADYANIENKKLMRFFKKSLSTVESRRLKLPTAEKNTHIEEDVRQISPKTNIERRKFQMLRPVIKKTKSSGYDNKRIYRERMNTPTYCNSEEAQVNNKILRPRKTLLRRAHSSENVLTSNTNLLDEPIYDLPRKSKISTYDSDIEAEGYMNIKKSEQLMPNAENGEKVVKVKLKANGKDLGNRFCILRDHHLLIGEELNGSVAEYECLLTQYSLNYEMCNKENLSLCISNNELNLILCFKSEEEYEQWEEDINNAILKERYTSVRFSSQTLENVYDSVDVEVEPPIYERISLMLEESQKLSLEPKSL</sequence>
<proteinExistence type="predicted"/>
<organism evidence="1 2">
    <name type="scientific">Oopsacas minuta</name>
    <dbReference type="NCBI Taxonomy" id="111878"/>
    <lineage>
        <taxon>Eukaryota</taxon>
        <taxon>Metazoa</taxon>
        <taxon>Porifera</taxon>
        <taxon>Hexactinellida</taxon>
        <taxon>Hexasterophora</taxon>
        <taxon>Lyssacinosida</taxon>
        <taxon>Leucopsacidae</taxon>
        <taxon>Oopsacas</taxon>
    </lineage>
</organism>
<evidence type="ECO:0000313" key="1">
    <source>
        <dbReference type="EMBL" id="KAI6652909.1"/>
    </source>
</evidence>
<dbReference type="InterPro" id="IPR011993">
    <property type="entry name" value="PH-like_dom_sf"/>
</dbReference>
<dbReference type="AlphaFoldDB" id="A0AAV7JWN1"/>
<accession>A0AAV7JWN1</accession>
<evidence type="ECO:0008006" key="3">
    <source>
        <dbReference type="Google" id="ProtNLM"/>
    </source>
</evidence>
<comment type="caution">
    <text evidence="1">The sequence shown here is derived from an EMBL/GenBank/DDBJ whole genome shotgun (WGS) entry which is preliminary data.</text>
</comment>